<keyword evidence="9" id="KW-1185">Reference proteome</keyword>
<feature type="domain" description="EamA" evidence="7">
    <location>
        <begin position="183"/>
        <end position="321"/>
    </location>
</feature>
<dbReference type="InterPro" id="IPR030184">
    <property type="entry name" value="WAT1-related"/>
</dbReference>
<dbReference type="InterPro" id="IPR037185">
    <property type="entry name" value="EmrE-like"/>
</dbReference>
<dbReference type="AlphaFoldDB" id="A0AAQ3KS80"/>
<evidence type="ECO:0000256" key="2">
    <source>
        <dbReference type="ARBA" id="ARBA00007635"/>
    </source>
</evidence>
<evidence type="ECO:0000256" key="1">
    <source>
        <dbReference type="ARBA" id="ARBA00004141"/>
    </source>
</evidence>
<feature type="transmembrane region" description="Helical" evidence="6">
    <location>
        <begin position="7"/>
        <end position="23"/>
    </location>
</feature>
<feature type="transmembrane region" description="Helical" evidence="6">
    <location>
        <begin position="180"/>
        <end position="201"/>
    </location>
</feature>
<feature type="transmembrane region" description="Helical" evidence="6">
    <location>
        <begin position="129"/>
        <end position="149"/>
    </location>
</feature>
<keyword evidence="4 6" id="KW-1133">Transmembrane helix</keyword>
<dbReference type="Proteomes" id="UP001327560">
    <property type="component" value="Chromosome 7"/>
</dbReference>
<evidence type="ECO:0000256" key="6">
    <source>
        <dbReference type="RuleBase" id="RU363077"/>
    </source>
</evidence>
<dbReference type="Pfam" id="PF00892">
    <property type="entry name" value="EamA"/>
    <property type="match status" value="2"/>
</dbReference>
<reference evidence="8 9" key="1">
    <citation type="submission" date="2023-10" db="EMBL/GenBank/DDBJ databases">
        <title>Chromosome-scale genome assembly provides insights into flower coloration mechanisms of Canna indica.</title>
        <authorList>
            <person name="Li C."/>
        </authorList>
    </citation>
    <scope>NUCLEOTIDE SEQUENCE [LARGE SCALE GENOMIC DNA]</scope>
    <source>
        <tissue evidence="8">Flower</tissue>
    </source>
</reference>
<feature type="transmembrane region" description="Helical" evidence="6">
    <location>
        <begin position="68"/>
        <end position="90"/>
    </location>
</feature>
<evidence type="ECO:0000313" key="8">
    <source>
        <dbReference type="EMBL" id="WOL12727.1"/>
    </source>
</evidence>
<dbReference type="InterPro" id="IPR000620">
    <property type="entry name" value="EamA_dom"/>
</dbReference>
<keyword evidence="5 6" id="KW-0472">Membrane</keyword>
<dbReference type="EMBL" id="CP136896">
    <property type="protein sequence ID" value="WOL12727.1"/>
    <property type="molecule type" value="Genomic_DNA"/>
</dbReference>
<evidence type="ECO:0000256" key="4">
    <source>
        <dbReference type="ARBA" id="ARBA00022989"/>
    </source>
</evidence>
<gene>
    <name evidence="8" type="ORF">Cni_G21494</name>
</gene>
<feature type="transmembrane region" description="Helical" evidence="6">
    <location>
        <begin position="35"/>
        <end position="56"/>
    </location>
</feature>
<comment type="subcellular location">
    <subcellularLocation>
        <location evidence="1 6">Membrane</location>
        <topology evidence="1 6">Multi-pass membrane protein</topology>
    </subcellularLocation>
</comment>
<feature type="transmembrane region" description="Helical" evidence="6">
    <location>
        <begin position="213"/>
        <end position="234"/>
    </location>
</feature>
<dbReference type="SUPFAM" id="SSF103481">
    <property type="entry name" value="Multidrug resistance efflux transporter EmrE"/>
    <property type="match status" value="2"/>
</dbReference>
<dbReference type="GO" id="GO:0022857">
    <property type="term" value="F:transmembrane transporter activity"/>
    <property type="evidence" value="ECO:0007669"/>
    <property type="project" value="InterPro"/>
</dbReference>
<feature type="transmembrane region" description="Helical" evidence="6">
    <location>
        <begin position="278"/>
        <end position="297"/>
    </location>
</feature>
<feature type="domain" description="EamA" evidence="7">
    <location>
        <begin position="7"/>
        <end position="146"/>
    </location>
</feature>
<comment type="similarity">
    <text evidence="2 6">Belongs to the drug/metabolite transporter (DMT) superfamily. Plant drug/metabolite exporter (P-DME) (TC 2.A.7.4) family.</text>
</comment>
<feature type="transmembrane region" description="Helical" evidence="6">
    <location>
        <begin position="96"/>
        <end position="117"/>
    </location>
</feature>
<evidence type="ECO:0000313" key="9">
    <source>
        <dbReference type="Proteomes" id="UP001327560"/>
    </source>
</evidence>
<keyword evidence="3 6" id="KW-0812">Transmembrane</keyword>
<feature type="transmembrane region" description="Helical" evidence="6">
    <location>
        <begin position="303"/>
        <end position="321"/>
    </location>
</feature>
<feature type="transmembrane region" description="Helical" evidence="6">
    <location>
        <begin position="246"/>
        <end position="266"/>
    </location>
</feature>
<evidence type="ECO:0000256" key="5">
    <source>
        <dbReference type="ARBA" id="ARBA00023136"/>
    </source>
</evidence>
<protein>
    <recommendedName>
        <fullName evidence="6">WAT1-related protein</fullName>
    </recommendedName>
</protein>
<dbReference type="GO" id="GO:0016020">
    <property type="term" value="C:membrane"/>
    <property type="evidence" value="ECO:0007669"/>
    <property type="project" value="UniProtKB-SubCell"/>
</dbReference>
<evidence type="ECO:0000259" key="7">
    <source>
        <dbReference type="Pfam" id="PF00892"/>
    </source>
</evidence>
<name>A0AAQ3KS80_9LILI</name>
<accession>A0AAQ3KS80</accession>
<sequence>MDAKKPYIAAILIQMVYTGYYVISKAAFDKGMSTYVFIFYRQAAASVLLMPIAFILERKSPPPLTFMVFLKLFFLALLGLTLSLNLYNIGLKDTSASVASAATNSIPVFTFFFAIFFRMESIKLKRISGVAKTIGVALCLAGVITIAFYQGPHVHPLDLHGHFGNSSNNQNHASTPSRVAWIKGSFFMILANMAWSMWLVLQGILLKEYPSKLLFTTLQCVFSTFQSLLVAMAFERDRSKWQLHFDMGLLAILYCGFIITGISFYLQSWCIEKKGPVFIAIFTPLSLVFTMICSTIFLGEMIYLGSILGGILMVGGLYGVLWGKSKESIPSEVTIEDGKTHMQEKQNEQNHCDAIVI</sequence>
<proteinExistence type="inferred from homology"/>
<evidence type="ECO:0000256" key="3">
    <source>
        <dbReference type="ARBA" id="ARBA00022692"/>
    </source>
</evidence>
<organism evidence="8 9">
    <name type="scientific">Canna indica</name>
    <name type="common">Indian-shot</name>
    <dbReference type="NCBI Taxonomy" id="4628"/>
    <lineage>
        <taxon>Eukaryota</taxon>
        <taxon>Viridiplantae</taxon>
        <taxon>Streptophyta</taxon>
        <taxon>Embryophyta</taxon>
        <taxon>Tracheophyta</taxon>
        <taxon>Spermatophyta</taxon>
        <taxon>Magnoliopsida</taxon>
        <taxon>Liliopsida</taxon>
        <taxon>Zingiberales</taxon>
        <taxon>Cannaceae</taxon>
        <taxon>Canna</taxon>
    </lineage>
</organism>
<dbReference type="PANTHER" id="PTHR31218">
    <property type="entry name" value="WAT1-RELATED PROTEIN"/>
    <property type="match status" value="1"/>
</dbReference>